<proteinExistence type="predicted"/>
<evidence type="ECO:0000313" key="1">
    <source>
        <dbReference type="EMBL" id="GAQ91108.1"/>
    </source>
</evidence>
<organism evidence="1 2">
    <name type="scientific">Klebsormidium nitens</name>
    <name type="common">Green alga</name>
    <name type="synonym">Ulothrix nitens</name>
    <dbReference type="NCBI Taxonomy" id="105231"/>
    <lineage>
        <taxon>Eukaryota</taxon>
        <taxon>Viridiplantae</taxon>
        <taxon>Streptophyta</taxon>
        <taxon>Klebsormidiophyceae</taxon>
        <taxon>Klebsormidiales</taxon>
        <taxon>Klebsormidiaceae</taxon>
        <taxon>Klebsormidium</taxon>
    </lineage>
</organism>
<keyword evidence="2" id="KW-1185">Reference proteome</keyword>
<gene>
    <name evidence="1" type="ORF">KFL_007280070</name>
</gene>
<dbReference type="Proteomes" id="UP000054558">
    <property type="component" value="Unassembled WGS sequence"/>
</dbReference>
<dbReference type="AlphaFoldDB" id="A0A1Y1ISF8"/>
<sequence>MEWGRLIAAANAGDGMAVDHLIDARLKGELPKNEEQAFEESCFLYWFRDGPYSQEARKNATSHDPEESSLSRDKNANRMDFRFVEASHMSRLLGLGLEGSWDVSVTFHPHSPIKVRVHMVEEPEAPKVDAYTQSRAWQRSGYKLVREWKRARVASVRQNPSMQAFQRRGQLARGVSYIIQCFSSTSKGSSRGAVADLTLKASLGEADGEDPGCSTKVLRVLLSATCTATTEAGGQLDTMWLLQDKGMHTFRASVKHELEVARDSRKSKLLGRVSRLFRDPVLPVLSISNSLSVYVTCDLSFSDFLNKLGMMRRVRDQALKPNQGIQRLTSVGASARF</sequence>
<dbReference type="EMBL" id="DF237677">
    <property type="protein sequence ID" value="GAQ91108.1"/>
    <property type="molecule type" value="Genomic_DNA"/>
</dbReference>
<name>A0A1Y1ISF8_KLENI</name>
<protein>
    <submittedName>
        <fullName evidence="1">Uncharacterized protein</fullName>
    </submittedName>
</protein>
<evidence type="ECO:0000313" key="2">
    <source>
        <dbReference type="Proteomes" id="UP000054558"/>
    </source>
</evidence>
<reference evidence="1 2" key="1">
    <citation type="journal article" date="2014" name="Nat. Commun.">
        <title>Klebsormidium flaccidum genome reveals primary factors for plant terrestrial adaptation.</title>
        <authorList>
            <person name="Hori K."/>
            <person name="Maruyama F."/>
            <person name="Fujisawa T."/>
            <person name="Togashi T."/>
            <person name="Yamamoto N."/>
            <person name="Seo M."/>
            <person name="Sato S."/>
            <person name="Yamada T."/>
            <person name="Mori H."/>
            <person name="Tajima N."/>
            <person name="Moriyama T."/>
            <person name="Ikeuchi M."/>
            <person name="Watanabe M."/>
            <person name="Wada H."/>
            <person name="Kobayashi K."/>
            <person name="Saito M."/>
            <person name="Masuda T."/>
            <person name="Sasaki-Sekimoto Y."/>
            <person name="Mashiguchi K."/>
            <person name="Awai K."/>
            <person name="Shimojima M."/>
            <person name="Masuda S."/>
            <person name="Iwai M."/>
            <person name="Nobusawa T."/>
            <person name="Narise T."/>
            <person name="Kondo S."/>
            <person name="Saito H."/>
            <person name="Sato R."/>
            <person name="Murakawa M."/>
            <person name="Ihara Y."/>
            <person name="Oshima-Yamada Y."/>
            <person name="Ohtaka K."/>
            <person name="Satoh M."/>
            <person name="Sonobe K."/>
            <person name="Ishii M."/>
            <person name="Ohtani R."/>
            <person name="Kanamori-Sato M."/>
            <person name="Honoki R."/>
            <person name="Miyazaki D."/>
            <person name="Mochizuki H."/>
            <person name="Umetsu J."/>
            <person name="Higashi K."/>
            <person name="Shibata D."/>
            <person name="Kamiya Y."/>
            <person name="Sato N."/>
            <person name="Nakamura Y."/>
            <person name="Tabata S."/>
            <person name="Ida S."/>
            <person name="Kurokawa K."/>
            <person name="Ohta H."/>
        </authorList>
    </citation>
    <scope>NUCLEOTIDE SEQUENCE [LARGE SCALE GENOMIC DNA]</scope>
    <source>
        <strain evidence="1 2">NIES-2285</strain>
    </source>
</reference>
<accession>A0A1Y1ISF8</accession>